<dbReference type="InterPro" id="IPR008331">
    <property type="entry name" value="Ferritin_DPS_dom"/>
</dbReference>
<dbReference type="InterPro" id="IPR012347">
    <property type="entry name" value="Ferritin-like"/>
</dbReference>
<evidence type="ECO:0000259" key="3">
    <source>
        <dbReference type="Pfam" id="PF00210"/>
    </source>
</evidence>
<dbReference type="InterPro" id="IPR009078">
    <property type="entry name" value="Ferritin-like_SF"/>
</dbReference>
<comment type="similarity">
    <text evidence="1 2">Belongs to the Dps family.</text>
</comment>
<dbReference type="PANTHER" id="PTHR42932">
    <property type="entry name" value="GENERAL STRESS PROTEIN 20U"/>
    <property type="match status" value="1"/>
</dbReference>
<gene>
    <name evidence="4" type="ORF">PQU98_06435</name>
</gene>
<proteinExistence type="inferred from homology"/>
<dbReference type="Gene3D" id="1.20.1260.10">
    <property type="match status" value="1"/>
</dbReference>
<feature type="domain" description="Ferritin/DPS" evidence="3">
    <location>
        <begin position="18"/>
        <end position="154"/>
    </location>
</feature>
<dbReference type="PIRSF" id="PIRSF005900">
    <property type="entry name" value="Dps"/>
    <property type="match status" value="1"/>
</dbReference>
<dbReference type="PANTHER" id="PTHR42932:SF3">
    <property type="entry name" value="DNA PROTECTION DURING STARVATION PROTEIN"/>
    <property type="match status" value="1"/>
</dbReference>
<keyword evidence="5" id="KW-1185">Reference proteome</keyword>
<protein>
    <submittedName>
        <fullName evidence="4">DNA starvation/stationary phase protection protein</fullName>
    </submittedName>
</protein>
<sequence length="155" mass="17058">MPASKASAVDHDKKVAHELSKLLADSYTLYQKTHGYHWNVTGPTFSSLHSLFMEQYTEMWNAIDDIAERIRALGELAPQSGSALGNLTSIKDGDPTFSSEEMLKDLKSGHETVIATLKSVVELSEEVGDVSSADLATQRLTAHEKHLWMIKATLS</sequence>
<dbReference type="InterPro" id="IPR002177">
    <property type="entry name" value="DPS_DNA-bd"/>
</dbReference>
<name>A0ABT5HHN0_9CAUL</name>
<dbReference type="Pfam" id="PF00210">
    <property type="entry name" value="Ferritin"/>
    <property type="match status" value="1"/>
</dbReference>
<dbReference type="EMBL" id="JAQQKV010000001">
    <property type="protein sequence ID" value="MDC7675757.1"/>
    <property type="molecule type" value="Genomic_DNA"/>
</dbReference>
<dbReference type="Proteomes" id="UP001218579">
    <property type="component" value="Unassembled WGS sequence"/>
</dbReference>
<dbReference type="SUPFAM" id="SSF47240">
    <property type="entry name" value="Ferritin-like"/>
    <property type="match status" value="1"/>
</dbReference>
<comment type="caution">
    <text evidence="4">The sequence shown here is derived from an EMBL/GenBank/DDBJ whole genome shotgun (WGS) entry which is preliminary data.</text>
</comment>
<dbReference type="CDD" id="cd01043">
    <property type="entry name" value="DPS"/>
    <property type="match status" value="1"/>
</dbReference>
<accession>A0ABT5HHN0</accession>
<evidence type="ECO:0000313" key="5">
    <source>
        <dbReference type="Proteomes" id="UP001218579"/>
    </source>
</evidence>
<reference evidence="4 5" key="1">
    <citation type="submission" date="2023-01" db="EMBL/GenBank/DDBJ databases">
        <title>Novel species of the genus Asticcacaulis isolated from rivers.</title>
        <authorList>
            <person name="Lu H."/>
        </authorList>
    </citation>
    <scope>NUCLEOTIDE SEQUENCE [LARGE SCALE GENOMIC DNA]</scope>
    <source>
        <strain evidence="4 5">LKC15W</strain>
    </source>
</reference>
<evidence type="ECO:0000313" key="4">
    <source>
        <dbReference type="EMBL" id="MDC7675757.1"/>
    </source>
</evidence>
<dbReference type="RefSeq" id="WP_272744080.1">
    <property type="nucleotide sequence ID" value="NZ_JAQQKV010000001.1"/>
</dbReference>
<evidence type="ECO:0000256" key="2">
    <source>
        <dbReference type="RuleBase" id="RU003875"/>
    </source>
</evidence>
<evidence type="ECO:0000256" key="1">
    <source>
        <dbReference type="ARBA" id="ARBA00009497"/>
    </source>
</evidence>
<dbReference type="InterPro" id="IPR023188">
    <property type="entry name" value="DPS_DNA-bd_CS"/>
</dbReference>
<dbReference type="PRINTS" id="PR01346">
    <property type="entry name" value="HELNAPAPROT"/>
</dbReference>
<organism evidence="4 5">
    <name type="scientific">Asticcacaulis machinosus</name>
    <dbReference type="NCBI Taxonomy" id="2984211"/>
    <lineage>
        <taxon>Bacteria</taxon>
        <taxon>Pseudomonadati</taxon>
        <taxon>Pseudomonadota</taxon>
        <taxon>Alphaproteobacteria</taxon>
        <taxon>Caulobacterales</taxon>
        <taxon>Caulobacteraceae</taxon>
        <taxon>Asticcacaulis</taxon>
    </lineage>
</organism>
<dbReference type="PROSITE" id="PS00819">
    <property type="entry name" value="DPS_2"/>
    <property type="match status" value="1"/>
</dbReference>